<dbReference type="Proteomes" id="UP000694843">
    <property type="component" value="Unplaced"/>
</dbReference>
<feature type="region of interest" description="Disordered" evidence="1">
    <location>
        <begin position="426"/>
        <end position="449"/>
    </location>
</feature>
<feature type="region of interest" description="Disordered" evidence="1">
    <location>
        <begin position="779"/>
        <end position="831"/>
    </location>
</feature>
<organism evidence="2 3">
    <name type="scientific">Hyalella azteca</name>
    <name type="common">Amphipod</name>
    <dbReference type="NCBI Taxonomy" id="294128"/>
    <lineage>
        <taxon>Eukaryota</taxon>
        <taxon>Metazoa</taxon>
        <taxon>Ecdysozoa</taxon>
        <taxon>Arthropoda</taxon>
        <taxon>Crustacea</taxon>
        <taxon>Multicrustacea</taxon>
        <taxon>Malacostraca</taxon>
        <taxon>Eumalacostraca</taxon>
        <taxon>Peracarida</taxon>
        <taxon>Amphipoda</taxon>
        <taxon>Senticaudata</taxon>
        <taxon>Talitrida</taxon>
        <taxon>Talitroidea</taxon>
        <taxon>Hyalellidae</taxon>
        <taxon>Hyalella</taxon>
    </lineage>
</organism>
<feature type="compositionally biased region" description="Polar residues" evidence="1">
    <location>
        <begin position="779"/>
        <end position="809"/>
    </location>
</feature>
<feature type="compositionally biased region" description="Basic and acidic residues" evidence="1">
    <location>
        <begin position="527"/>
        <end position="540"/>
    </location>
</feature>
<feature type="region of interest" description="Disordered" evidence="1">
    <location>
        <begin position="141"/>
        <end position="281"/>
    </location>
</feature>
<protein>
    <submittedName>
        <fullName evidence="3">Mucin-17 isoform X1</fullName>
    </submittedName>
</protein>
<feature type="region of interest" description="Disordered" evidence="1">
    <location>
        <begin position="510"/>
        <end position="555"/>
    </location>
</feature>
<dbReference type="GeneID" id="108681877"/>
<feature type="region of interest" description="Disordered" evidence="1">
    <location>
        <begin position="1"/>
        <end position="69"/>
    </location>
</feature>
<feature type="compositionally biased region" description="Polar residues" evidence="1">
    <location>
        <begin position="82"/>
        <end position="97"/>
    </location>
</feature>
<feature type="region of interest" description="Disordered" evidence="1">
    <location>
        <begin position="864"/>
        <end position="890"/>
    </location>
</feature>
<evidence type="ECO:0000256" key="1">
    <source>
        <dbReference type="SAM" id="MobiDB-lite"/>
    </source>
</evidence>
<reference evidence="3" key="1">
    <citation type="submission" date="2025-08" db="UniProtKB">
        <authorList>
            <consortium name="RefSeq"/>
        </authorList>
    </citation>
    <scope>IDENTIFICATION</scope>
    <source>
        <tissue evidence="3">Whole organism</tissue>
    </source>
</reference>
<proteinExistence type="predicted"/>
<name>A0A8B7PM16_HYAAZ</name>
<dbReference type="AlphaFoldDB" id="A0A8B7PM16"/>
<evidence type="ECO:0000313" key="2">
    <source>
        <dbReference type="Proteomes" id="UP000694843"/>
    </source>
</evidence>
<feature type="compositionally biased region" description="Polar residues" evidence="1">
    <location>
        <begin position="541"/>
        <end position="555"/>
    </location>
</feature>
<evidence type="ECO:0000313" key="3">
    <source>
        <dbReference type="RefSeq" id="XP_018026441.2"/>
    </source>
</evidence>
<keyword evidence="2" id="KW-1185">Reference proteome</keyword>
<feature type="compositionally biased region" description="Low complexity" evidence="1">
    <location>
        <begin position="819"/>
        <end position="831"/>
    </location>
</feature>
<feature type="compositionally biased region" description="Low complexity" evidence="1">
    <location>
        <begin position="100"/>
        <end position="124"/>
    </location>
</feature>
<dbReference type="KEGG" id="hazt:108681877"/>
<feature type="compositionally biased region" description="Low complexity" evidence="1">
    <location>
        <begin position="19"/>
        <end position="60"/>
    </location>
</feature>
<dbReference type="RefSeq" id="XP_018026441.2">
    <property type="nucleotide sequence ID" value="XM_018170952.2"/>
</dbReference>
<accession>A0A8B7PM16</accession>
<gene>
    <name evidence="3" type="primary">LOC108681877</name>
</gene>
<feature type="compositionally biased region" description="Polar residues" evidence="1">
    <location>
        <begin position="869"/>
        <end position="888"/>
    </location>
</feature>
<feature type="region of interest" description="Disordered" evidence="1">
    <location>
        <begin position="82"/>
        <end position="124"/>
    </location>
</feature>
<sequence length="1062" mass="114691">MKNQSCYQACNRPGRGGQVSHPSTSVPPSSHPVTLVILSSRPSTSGLPSSNPSISILPTSHPSTSNLPSSHPVTLVILSSHPSTSVLHPSNPSTSVLPASHPSTSVLPSSHPSTSVLPSSHPSTSVLPSYYSTSPMFSSHSTSVTPSLHSSTSVTSSSHSLTSVMSSSHSSTSVTPSSHSSTSVMPSSHSSTSVMPSSHSSTSVTPSSHSSTSVMSSSHSSTSVTPSSHSSTSVMPSSTSVTPSLHSSTSVTSSSHSSSSVMPSSHSSTSVTPSSHSSTPVMLLSCTSTSLRPASFTCSNRQEPPMSLISSTFPAPYCLTSHSPCASKMSPTSPLLASVAHDRPTECNAANNNIKGDAEMGDIDVKDESFSYDDKQAHVPCSSGAACPSSLFPPPPPPLVCWRPCKTEAQIADLCAQRVLFSHFPDPGSLEAPDDMESSSASSKGAPVGLNESMQFEDSELNLNSTPLASNRADWLDPWLASWEKNSNSHGELAEKLQITSKANVKTMLSNRLEVPELSPAHKTPKRRGEETGKSSDARSSHQLSGFSSPTKTTPVLGQKTEFLAEKYFEQSFGSHFIYGLKKFVLQMKTRKLLNLALERPNSNGPSPKRPRVEEVAACAPCEARTAYRCCPKKAIQNRQQATVCLVPSCGIETQHIQQHYQEHHELPVVCAEQLTKLGKDFEELDKTAEHTLVLTPEEIHEELENSLTEVMAIDQTAINALTGQLRTFVDLFTAFQKTKNDAAEGFSAITTPSYRDNRNEIILKNKSNPSRGFSAITTFPNSDNRSQNILENRNNPSRGLSAITVSSDRNNRSENVVESRSNSSRGLSAIKISSNRNNRIENIFKNRNNSSQGLAAITISSSSNSRSGNVLENRNNSSRGLSAQKASLNRDSRRDVCELVEAPPFENQQSAQDLRPRESSLNRYVALCPMCEVPFVSSYMMKHFIWGHQIRNLDCIARFYAVAQSKEKLILLTRVPKMPYRTADCVREEDLALLRNESKLVSTTGGLRILGENNVRNKAQKLDLLDKNNNAGNQTENYGDDFNKETSDALAFVQGQTIFPT</sequence>